<name>A0A0D2RYM0_GOSRA</name>
<feature type="chain" id="PRO_5002263396" evidence="1">
    <location>
        <begin position="25"/>
        <end position="68"/>
    </location>
</feature>
<dbReference type="Gramene" id="KJB34581">
    <property type="protein sequence ID" value="KJB34581"/>
    <property type="gene ID" value="B456_006G073700"/>
</dbReference>
<proteinExistence type="predicted"/>
<reference evidence="2 3" key="1">
    <citation type="journal article" date="2012" name="Nature">
        <title>Repeated polyploidization of Gossypium genomes and the evolution of spinnable cotton fibres.</title>
        <authorList>
            <person name="Paterson A.H."/>
            <person name="Wendel J.F."/>
            <person name="Gundlach H."/>
            <person name="Guo H."/>
            <person name="Jenkins J."/>
            <person name="Jin D."/>
            <person name="Llewellyn D."/>
            <person name="Showmaker K.C."/>
            <person name="Shu S."/>
            <person name="Udall J."/>
            <person name="Yoo M.J."/>
            <person name="Byers R."/>
            <person name="Chen W."/>
            <person name="Doron-Faigenboim A."/>
            <person name="Duke M.V."/>
            <person name="Gong L."/>
            <person name="Grimwood J."/>
            <person name="Grover C."/>
            <person name="Grupp K."/>
            <person name="Hu G."/>
            <person name="Lee T.H."/>
            <person name="Li J."/>
            <person name="Lin L."/>
            <person name="Liu T."/>
            <person name="Marler B.S."/>
            <person name="Page J.T."/>
            <person name="Roberts A.W."/>
            <person name="Romanel E."/>
            <person name="Sanders W.S."/>
            <person name="Szadkowski E."/>
            <person name="Tan X."/>
            <person name="Tang H."/>
            <person name="Xu C."/>
            <person name="Wang J."/>
            <person name="Wang Z."/>
            <person name="Zhang D."/>
            <person name="Zhang L."/>
            <person name="Ashrafi H."/>
            <person name="Bedon F."/>
            <person name="Bowers J.E."/>
            <person name="Brubaker C.L."/>
            <person name="Chee P.W."/>
            <person name="Das S."/>
            <person name="Gingle A.R."/>
            <person name="Haigler C.H."/>
            <person name="Harker D."/>
            <person name="Hoffmann L.V."/>
            <person name="Hovav R."/>
            <person name="Jones D.C."/>
            <person name="Lemke C."/>
            <person name="Mansoor S."/>
            <person name="ur Rahman M."/>
            <person name="Rainville L.N."/>
            <person name="Rambani A."/>
            <person name="Reddy U.K."/>
            <person name="Rong J.K."/>
            <person name="Saranga Y."/>
            <person name="Scheffler B.E."/>
            <person name="Scheffler J.A."/>
            <person name="Stelly D.M."/>
            <person name="Triplett B.A."/>
            <person name="Van Deynze A."/>
            <person name="Vaslin M.F."/>
            <person name="Waghmare V.N."/>
            <person name="Walford S.A."/>
            <person name="Wright R.J."/>
            <person name="Zaki E.A."/>
            <person name="Zhang T."/>
            <person name="Dennis E.S."/>
            <person name="Mayer K.F."/>
            <person name="Peterson D.G."/>
            <person name="Rokhsar D.S."/>
            <person name="Wang X."/>
            <person name="Schmutz J."/>
        </authorList>
    </citation>
    <scope>NUCLEOTIDE SEQUENCE [LARGE SCALE GENOMIC DNA]</scope>
</reference>
<keyword evidence="1" id="KW-0732">Signal</keyword>
<feature type="signal peptide" evidence="1">
    <location>
        <begin position="1"/>
        <end position="24"/>
    </location>
</feature>
<evidence type="ECO:0000313" key="2">
    <source>
        <dbReference type="EMBL" id="KJB34581.1"/>
    </source>
</evidence>
<evidence type="ECO:0000256" key="1">
    <source>
        <dbReference type="SAM" id="SignalP"/>
    </source>
</evidence>
<evidence type="ECO:0000313" key="3">
    <source>
        <dbReference type="Proteomes" id="UP000032304"/>
    </source>
</evidence>
<dbReference type="Proteomes" id="UP000032304">
    <property type="component" value="Chromosome 6"/>
</dbReference>
<accession>A0A0D2RYM0</accession>
<keyword evidence="3" id="KW-1185">Reference proteome</keyword>
<dbReference type="AlphaFoldDB" id="A0A0D2RYM0"/>
<sequence>MEICFWYILSLSLSYVCMKPLCLAQNGEALLNVDGKTYLVVDVIQTGDGFVADTDLETLVLPNGFCQT</sequence>
<gene>
    <name evidence="2" type="ORF">B456_006G073700</name>
</gene>
<organism evidence="2 3">
    <name type="scientific">Gossypium raimondii</name>
    <name type="common">Peruvian cotton</name>
    <name type="synonym">Gossypium klotzschianum subsp. raimondii</name>
    <dbReference type="NCBI Taxonomy" id="29730"/>
    <lineage>
        <taxon>Eukaryota</taxon>
        <taxon>Viridiplantae</taxon>
        <taxon>Streptophyta</taxon>
        <taxon>Embryophyta</taxon>
        <taxon>Tracheophyta</taxon>
        <taxon>Spermatophyta</taxon>
        <taxon>Magnoliopsida</taxon>
        <taxon>eudicotyledons</taxon>
        <taxon>Gunneridae</taxon>
        <taxon>Pentapetalae</taxon>
        <taxon>rosids</taxon>
        <taxon>malvids</taxon>
        <taxon>Malvales</taxon>
        <taxon>Malvaceae</taxon>
        <taxon>Malvoideae</taxon>
        <taxon>Gossypium</taxon>
    </lineage>
</organism>
<dbReference type="EMBL" id="CM001745">
    <property type="protein sequence ID" value="KJB34581.1"/>
    <property type="molecule type" value="Genomic_DNA"/>
</dbReference>
<protein>
    <submittedName>
        <fullName evidence="2">Uncharacterized protein</fullName>
    </submittedName>
</protein>